<keyword evidence="6 8" id="KW-0472">Membrane</keyword>
<reference evidence="9 10" key="1">
    <citation type="journal article" date="2021" name="Cell">
        <title>Tracing the genetic footprints of vertebrate landing in non-teleost ray-finned fishes.</title>
        <authorList>
            <person name="Bi X."/>
            <person name="Wang K."/>
            <person name="Yang L."/>
            <person name="Pan H."/>
            <person name="Jiang H."/>
            <person name="Wei Q."/>
            <person name="Fang M."/>
            <person name="Yu H."/>
            <person name="Zhu C."/>
            <person name="Cai Y."/>
            <person name="He Y."/>
            <person name="Gan X."/>
            <person name="Zeng H."/>
            <person name="Yu D."/>
            <person name="Zhu Y."/>
            <person name="Jiang H."/>
            <person name="Qiu Q."/>
            <person name="Yang H."/>
            <person name="Zhang Y.E."/>
            <person name="Wang W."/>
            <person name="Zhu M."/>
            <person name="He S."/>
            <person name="Zhang G."/>
        </authorList>
    </citation>
    <scope>NUCLEOTIDE SEQUENCE [LARGE SCALE GENOMIC DNA]</scope>
    <source>
        <strain evidence="9">Bchr_013</strain>
    </source>
</reference>
<keyword evidence="10" id="KW-1185">Reference proteome</keyword>
<feature type="compositionally biased region" description="Basic and acidic residues" evidence="7">
    <location>
        <begin position="178"/>
        <end position="188"/>
    </location>
</feature>
<evidence type="ECO:0000256" key="2">
    <source>
        <dbReference type="ARBA" id="ARBA00007509"/>
    </source>
</evidence>
<dbReference type="PANTHER" id="PTHR28384:SF1">
    <property type="entry name" value="PROGRESSIVE ANKYLOSIS PROTEIN HOMOLOG"/>
    <property type="match status" value="1"/>
</dbReference>
<dbReference type="InterPro" id="IPR009887">
    <property type="entry name" value="ANKH"/>
</dbReference>
<dbReference type="GO" id="GO:0030504">
    <property type="term" value="F:inorganic diphosphate transmembrane transporter activity"/>
    <property type="evidence" value="ECO:0007669"/>
    <property type="project" value="TreeGrafter"/>
</dbReference>
<keyword evidence="5 8" id="KW-1133">Transmembrane helix</keyword>
<evidence type="ECO:0000256" key="5">
    <source>
        <dbReference type="ARBA" id="ARBA00022989"/>
    </source>
</evidence>
<dbReference type="GO" id="GO:0005315">
    <property type="term" value="F:phosphate transmembrane transporter activity"/>
    <property type="evidence" value="ECO:0007669"/>
    <property type="project" value="InterPro"/>
</dbReference>
<dbReference type="AlphaFoldDB" id="A0A8X8BI36"/>
<dbReference type="Proteomes" id="UP000886611">
    <property type="component" value="Unassembled WGS sequence"/>
</dbReference>
<evidence type="ECO:0000256" key="4">
    <source>
        <dbReference type="ARBA" id="ARBA00022692"/>
    </source>
</evidence>
<keyword evidence="4 8" id="KW-0812">Transmembrane</keyword>
<dbReference type="GO" id="GO:0005886">
    <property type="term" value="C:plasma membrane"/>
    <property type="evidence" value="ECO:0007669"/>
    <property type="project" value="TreeGrafter"/>
</dbReference>
<comment type="caution">
    <text evidence="9">The sequence shown here is derived from an EMBL/GenBank/DDBJ whole genome shotgun (WGS) entry which is preliminary data.</text>
</comment>
<evidence type="ECO:0000313" key="9">
    <source>
        <dbReference type="EMBL" id="KAG2458458.1"/>
    </source>
</evidence>
<comment type="similarity">
    <text evidence="2">Belongs to the ANKH family.</text>
</comment>
<evidence type="ECO:0000256" key="3">
    <source>
        <dbReference type="ARBA" id="ARBA00022448"/>
    </source>
</evidence>
<evidence type="ECO:0000256" key="1">
    <source>
        <dbReference type="ARBA" id="ARBA00004141"/>
    </source>
</evidence>
<dbReference type="EMBL" id="JAATIS010007298">
    <property type="protein sequence ID" value="KAG2458458.1"/>
    <property type="molecule type" value="Genomic_DNA"/>
</dbReference>
<evidence type="ECO:0000256" key="7">
    <source>
        <dbReference type="SAM" id="MobiDB-lite"/>
    </source>
</evidence>
<feature type="region of interest" description="Disordered" evidence="7">
    <location>
        <begin position="150"/>
        <end position="188"/>
    </location>
</feature>
<comment type="subcellular location">
    <subcellularLocation>
        <location evidence="1">Membrane</location>
        <topology evidence="1">Multi-pass membrane protein</topology>
    </subcellularLocation>
</comment>
<gene>
    <name evidence="9" type="primary">Ankh</name>
    <name evidence="9" type="ORF">GTO96_0017969</name>
</gene>
<organism evidence="9 10">
    <name type="scientific">Polypterus senegalus</name>
    <name type="common">Senegal bichir</name>
    <dbReference type="NCBI Taxonomy" id="55291"/>
    <lineage>
        <taxon>Eukaryota</taxon>
        <taxon>Metazoa</taxon>
        <taxon>Chordata</taxon>
        <taxon>Craniata</taxon>
        <taxon>Vertebrata</taxon>
        <taxon>Euteleostomi</taxon>
        <taxon>Actinopterygii</taxon>
        <taxon>Polypteriformes</taxon>
        <taxon>Polypteridae</taxon>
        <taxon>Polypterus</taxon>
    </lineage>
</organism>
<evidence type="ECO:0000256" key="8">
    <source>
        <dbReference type="SAM" id="Phobius"/>
    </source>
</evidence>
<feature type="non-terminal residue" evidence="9">
    <location>
        <position position="1"/>
    </location>
</feature>
<keyword evidence="3" id="KW-0813">Transport</keyword>
<sequence>MEVPEFLQGIMDIGVFLHSPARYHGGCKGTLQGGSDTSICPIPRKYVLVTETEEMMYFRDEKEEFLSDLEVLPITWTKRSKTLPEVLKIVLAAAMETIQGIPRSHLLVMSNKRWVHGATLGVGSLLAGFLGESTMVAIAACYVYRKQKKKENEDEAAAEGDSSPMNDVRSGEEMTNIVERRAEGEDEE</sequence>
<accession>A0A8X8BI36</accession>
<evidence type="ECO:0000256" key="6">
    <source>
        <dbReference type="ARBA" id="ARBA00023136"/>
    </source>
</evidence>
<evidence type="ECO:0000313" key="10">
    <source>
        <dbReference type="Proteomes" id="UP000886611"/>
    </source>
</evidence>
<name>A0A8X8BI36_POLSE</name>
<feature type="transmembrane region" description="Helical" evidence="8">
    <location>
        <begin position="122"/>
        <end position="144"/>
    </location>
</feature>
<protein>
    <submittedName>
        <fullName evidence="9">ANKH protein</fullName>
    </submittedName>
</protein>
<feature type="non-terminal residue" evidence="9">
    <location>
        <position position="188"/>
    </location>
</feature>
<proteinExistence type="inferred from homology"/>
<dbReference type="GO" id="GO:0035435">
    <property type="term" value="P:phosphate ion transmembrane transport"/>
    <property type="evidence" value="ECO:0007669"/>
    <property type="project" value="InterPro"/>
</dbReference>
<dbReference type="PANTHER" id="PTHR28384">
    <property type="entry name" value="PROGRESSIVE ANKYLOSIS PROTEIN HOMOLOG"/>
    <property type="match status" value="1"/>
</dbReference>